<organism evidence="1 2">
    <name type="scientific">Scleroderma citrinum Foug A</name>
    <dbReference type="NCBI Taxonomy" id="1036808"/>
    <lineage>
        <taxon>Eukaryota</taxon>
        <taxon>Fungi</taxon>
        <taxon>Dikarya</taxon>
        <taxon>Basidiomycota</taxon>
        <taxon>Agaricomycotina</taxon>
        <taxon>Agaricomycetes</taxon>
        <taxon>Agaricomycetidae</taxon>
        <taxon>Boletales</taxon>
        <taxon>Sclerodermatineae</taxon>
        <taxon>Sclerodermataceae</taxon>
        <taxon>Scleroderma</taxon>
    </lineage>
</organism>
<keyword evidence="2" id="KW-1185">Reference proteome</keyword>
<dbReference type="HOGENOM" id="CLU_2400963_0_0_1"/>
<proteinExistence type="predicted"/>
<reference evidence="2" key="2">
    <citation type="submission" date="2015-01" db="EMBL/GenBank/DDBJ databases">
        <title>Evolutionary Origins and Diversification of the Mycorrhizal Mutualists.</title>
        <authorList>
            <consortium name="DOE Joint Genome Institute"/>
            <consortium name="Mycorrhizal Genomics Consortium"/>
            <person name="Kohler A."/>
            <person name="Kuo A."/>
            <person name="Nagy L.G."/>
            <person name="Floudas D."/>
            <person name="Copeland A."/>
            <person name="Barry K.W."/>
            <person name="Cichocki N."/>
            <person name="Veneault-Fourrey C."/>
            <person name="LaButti K."/>
            <person name="Lindquist E.A."/>
            <person name="Lipzen A."/>
            <person name="Lundell T."/>
            <person name="Morin E."/>
            <person name="Murat C."/>
            <person name="Riley R."/>
            <person name="Ohm R."/>
            <person name="Sun H."/>
            <person name="Tunlid A."/>
            <person name="Henrissat B."/>
            <person name="Grigoriev I.V."/>
            <person name="Hibbett D.S."/>
            <person name="Martin F."/>
        </authorList>
    </citation>
    <scope>NUCLEOTIDE SEQUENCE [LARGE SCALE GENOMIC DNA]</scope>
    <source>
        <strain evidence="2">Foug A</strain>
    </source>
</reference>
<accession>A0A0C3D926</accession>
<gene>
    <name evidence="1" type="ORF">SCLCIDRAFT_547807</name>
</gene>
<dbReference type="InParanoid" id="A0A0C3D926"/>
<dbReference type="AlphaFoldDB" id="A0A0C3D926"/>
<dbReference type="Proteomes" id="UP000053989">
    <property type="component" value="Unassembled WGS sequence"/>
</dbReference>
<dbReference type="EMBL" id="KN822206">
    <property type="protein sequence ID" value="KIM52586.1"/>
    <property type="molecule type" value="Genomic_DNA"/>
</dbReference>
<name>A0A0C3D926_9AGAM</name>
<sequence length="93" mass="10608">MTRWANYIVSDNQRGNEEIFWGSHQLANTLGLFLKLLLAVVPVVQPAYRRMPFQDPFSMAVSLDIINSLRNRMMSDDKSILSWDTISGISDTC</sequence>
<evidence type="ECO:0000313" key="1">
    <source>
        <dbReference type="EMBL" id="KIM52586.1"/>
    </source>
</evidence>
<protein>
    <submittedName>
        <fullName evidence="1">Uncharacterized protein</fullName>
    </submittedName>
</protein>
<reference evidence="1 2" key="1">
    <citation type="submission" date="2014-04" db="EMBL/GenBank/DDBJ databases">
        <authorList>
            <consortium name="DOE Joint Genome Institute"/>
            <person name="Kuo A."/>
            <person name="Kohler A."/>
            <person name="Nagy L.G."/>
            <person name="Floudas D."/>
            <person name="Copeland A."/>
            <person name="Barry K.W."/>
            <person name="Cichocki N."/>
            <person name="Veneault-Fourrey C."/>
            <person name="LaButti K."/>
            <person name="Lindquist E.A."/>
            <person name="Lipzen A."/>
            <person name="Lundell T."/>
            <person name="Morin E."/>
            <person name="Murat C."/>
            <person name="Sun H."/>
            <person name="Tunlid A."/>
            <person name="Henrissat B."/>
            <person name="Grigoriev I.V."/>
            <person name="Hibbett D.S."/>
            <person name="Martin F."/>
            <person name="Nordberg H.P."/>
            <person name="Cantor M.N."/>
            <person name="Hua S.X."/>
        </authorList>
    </citation>
    <scope>NUCLEOTIDE SEQUENCE [LARGE SCALE GENOMIC DNA]</scope>
    <source>
        <strain evidence="1 2">Foug A</strain>
    </source>
</reference>
<evidence type="ECO:0000313" key="2">
    <source>
        <dbReference type="Proteomes" id="UP000053989"/>
    </source>
</evidence>